<organism evidence="2">
    <name type="scientific">hydrothermal vent metagenome</name>
    <dbReference type="NCBI Taxonomy" id="652676"/>
    <lineage>
        <taxon>unclassified sequences</taxon>
        <taxon>metagenomes</taxon>
        <taxon>ecological metagenomes</taxon>
    </lineage>
</organism>
<reference evidence="2" key="1">
    <citation type="submission" date="2018-06" db="EMBL/GenBank/DDBJ databases">
        <authorList>
            <person name="Zhirakovskaya E."/>
        </authorList>
    </citation>
    <scope>NUCLEOTIDE SEQUENCE</scope>
</reference>
<sequence length="71" mass="7792">MEKMNDPAASGRGILQGVLFKSRGKPRGIKPTGGNEQPRRKRLASLGRDQILTCDGFLKNQLTRISVPWGS</sequence>
<proteinExistence type="predicted"/>
<protein>
    <submittedName>
        <fullName evidence="2">Uncharacterized protein</fullName>
    </submittedName>
</protein>
<gene>
    <name evidence="2" type="ORF">MNBD_NITROSPINAE05-481</name>
</gene>
<dbReference type="AlphaFoldDB" id="A0A3B1DGR5"/>
<accession>A0A3B1DGR5</accession>
<feature type="region of interest" description="Disordered" evidence="1">
    <location>
        <begin position="1"/>
        <end position="41"/>
    </location>
</feature>
<dbReference type="EMBL" id="UOGG01000134">
    <property type="protein sequence ID" value="VAX30915.1"/>
    <property type="molecule type" value="Genomic_DNA"/>
</dbReference>
<name>A0A3B1DGR5_9ZZZZ</name>
<evidence type="ECO:0000256" key="1">
    <source>
        <dbReference type="SAM" id="MobiDB-lite"/>
    </source>
</evidence>
<evidence type="ECO:0000313" key="2">
    <source>
        <dbReference type="EMBL" id="VAX30915.1"/>
    </source>
</evidence>